<dbReference type="EMBL" id="CP044548">
    <property type="protein sequence ID" value="QFQ31016.2"/>
    <property type="molecule type" value="Genomic_DNA"/>
</dbReference>
<proteinExistence type="predicted"/>
<evidence type="ECO:0000313" key="2">
    <source>
        <dbReference type="Proteomes" id="UP000271708"/>
    </source>
</evidence>
<organism evidence="1 2">
    <name type="scientific">Janibacter melonis</name>
    <dbReference type="NCBI Taxonomy" id="262209"/>
    <lineage>
        <taxon>Bacteria</taxon>
        <taxon>Bacillati</taxon>
        <taxon>Actinomycetota</taxon>
        <taxon>Actinomycetes</taxon>
        <taxon>Micrococcales</taxon>
        <taxon>Intrasporangiaceae</taxon>
        <taxon>Janibacter</taxon>
    </lineage>
</organism>
<dbReference type="KEGG" id="jme:EEW87_012905"/>
<sequence>MRARDALKQALREEFVPTLRAAGFKGTYPTWRLQVGDTTAVVTILAGQYNEGTYGTFEGAMSVVTPAWKEWLESEFSGGWYEPRKPGREQYWDGIARLALTPLNRSGGRSGWTIDSVDDAEIVARQMTEALNAGQLANLLRLTDHAELLADLTTITSSPPFAKFHDNGWHWDAGYPDALIAHAVQLSDHGGPGFKAACQRLERWGNPRPKAINAAQWARERAARLGNEEQPNRH</sequence>
<dbReference type="Proteomes" id="UP000271708">
    <property type="component" value="Chromosome"/>
</dbReference>
<dbReference type="AlphaFoldDB" id="A0A5P8FN73"/>
<evidence type="ECO:0000313" key="1">
    <source>
        <dbReference type="EMBL" id="QFQ31016.2"/>
    </source>
</evidence>
<protein>
    <submittedName>
        <fullName evidence="1">DUF4304 domain-containing protein</fullName>
    </submittedName>
</protein>
<accession>A0A5P8FN73</accession>
<dbReference type="InterPro" id="IPR025412">
    <property type="entry name" value="DUF4304"/>
</dbReference>
<gene>
    <name evidence="1" type="ORF">EEW87_012905</name>
</gene>
<name>A0A5P8FN73_9MICO</name>
<dbReference type="RefSeq" id="WP_123093764.1">
    <property type="nucleotide sequence ID" value="NZ_CP044548.2"/>
</dbReference>
<dbReference type="GeneID" id="59162078"/>
<dbReference type="Pfam" id="PF14137">
    <property type="entry name" value="DUF4304"/>
    <property type="match status" value="1"/>
</dbReference>
<reference evidence="1 2" key="1">
    <citation type="submission" date="2019-09" db="EMBL/GenBank/DDBJ databases">
        <title>Complete Genome Sequence of Janibacter melonis M714 with both human health impact and industrial applications.</title>
        <authorList>
            <person name="Jin M."/>
            <person name="Zhao Q.R."/>
        </authorList>
    </citation>
    <scope>NUCLEOTIDE SEQUENCE [LARGE SCALE GENOMIC DNA]</scope>
    <source>
        <strain evidence="1 2">M714</strain>
    </source>
</reference>